<name>A0ACB8AFY9_9AGAM</name>
<keyword evidence="2" id="KW-1185">Reference proteome</keyword>
<accession>A0ACB8AFY9</accession>
<comment type="caution">
    <text evidence="1">The sequence shown here is derived from an EMBL/GenBank/DDBJ whole genome shotgun (WGS) entry which is preliminary data.</text>
</comment>
<evidence type="ECO:0000313" key="2">
    <source>
        <dbReference type="Proteomes" id="UP000790377"/>
    </source>
</evidence>
<dbReference type="Proteomes" id="UP000790377">
    <property type="component" value="Unassembled WGS sequence"/>
</dbReference>
<proteinExistence type="predicted"/>
<evidence type="ECO:0000313" key="1">
    <source>
        <dbReference type="EMBL" id="KAH7912269.1"/>
    </source>
</evidence>
<organism evidence="1 2">
    <name type="scientific">Hygrophoropsis aurantiaca</name>
    <dbReference type="NCBI Taxonomy" id="72124"/>
    <lineage>
        <taxon>Eukaryota</taxon>
        <taxon>Fungi</taxon>
        <taxon>Dikarya</taxon>
        <taxon>Basidiomycota</taxon>
        <taxon>Agaricomycotina</taxon>
        <taxon>Agaricomycetes</taxon>
        <taxon>Agaricomycetidae</taxon>
        <taxon>Boletales</taxon>
        <taxon>Coniophorineae</taxon>
        <taxon>Hygrophoropsidaceae</taxon>
        <taxon>Hygrophoropsis</taxon>
    </lineage>
</organism>
<dbReference type="EMBL" id="MU267655">
    <property type="protein sequence ID" value="KAH7912269.1"/>
    <property type="molecule type" value="Genomic_DNA"/>
</dbReference>
<reference evidence="1" key="1">
    <citation type="journal article" date="2021" name="New Phytol.">
        <title>Evolutionary innovations through gain and loss of genes in the ectomycorrhizal Boletales.</title>
        <authorList>
            <person name="Wu G."/>
            <person name="Miyauchi S."/>
            <person name="Morin E."/>
            <person name="Kuo A."/>
            <person name="Drula E."/>
            <person name="Varga T."/>
            <person name="Kohler A."/>
            <person name="Feng B."/>
            <person name="Cao Y."/>
            <person name="Lipzen A."/>
            <person name="Daum C."/>
            <person name="Hundley H."/>
            <person name="Pangilinan J."/>
            <person name="Johnson J."/>
            <person name="Barry K."/>
            <person name="LaButti K."/>
            <person name="Ng V."/>
            <person name="Ahrendt S."/>
            <person name="Min B."/>
            <person name="Choi I.G."/>
            <person name="Park H."/>
            <person name="Plett J.M."/>
            <person name="Magnuson J."/>
            <person name="Spatafora J.W."/>
            <person name="Nagy L.G."/>
            <person name="Henrissat B."/>
            <person name="Grigoriev I.V."/>
            <person name="Yang Z.L."/>
            <person name="Xu J."/>
            <person name="Martin F.M."/>
        </authorList>
    </citation>
    <scope>NUCLEOTIDE SEQUENCE</scope>
    <source>
        <strain evidence="1">ATCC 28755</strain>
    </source>
</reference>
<gene>
    <name evidence="1" type="ORF">BJ138DRAFT_1148727</name>
</gene>
<protein>
    <submittedName>
        <fullName evidence="1">Uncharacterized protein</fullName>
    </submittedName>
</protein>
<sequence length="151" mass="16281">MIFQSIIVFLLAAVATCVAASEASENCGKLIAIPPKYNYVLELYGQIDCGYSGPTFTQTIQGSISPHQRICRGISSEFTKRGAIKSFTFRMNKKGHMAYLYTNSDCTGGYLALLPDLGVGKASALKNWNKNAWKSVGFTDYGAGPSNSTSV</sequence>